<dbReference type="EMBL" id="BMZB01000001">
    <property type="protein sequence ID" value="GGZ21663.1"/>
    <property type="molecule type" value="Genomic_DNA"/>
</dbReference>
<gene>
    <name evidence="1" type="ORF">GCM10011273_03040</name>
</gene>
<keyword evidence="2" id="KW-1185">Reference proteome</keyword>
<protein>
    <submittedName>
        <fullName evidence="1">Uncharacterized protein</fullName>
    </submittedName>
</protein>
<sequence>MTLNIGDIVGGGFEVTAIDGSTITVTGETPLSNGPVNLTLEIETFEIGFKAWLHSQNVPTT</sequence>
<evidence type="ECO:0000313" key="1">
    <source>
        <dbReference type="EMBL" id="GGZ21663.1"/>
    </source>
</evidence>
<proteinExistence type="predicted"/>
<accession>A0A918PTQ2</accession>
<evidence type="ECO:0000313" key="2">
    <source>
        <dbReference type="Proteomes" id="UP000662572"/>
    </source>
</evidence>
<reference evidence="1" key="1">
    <citation type="journal article" date="2014" name="Int. J. Syst. Evol. Microbiol.">
        <title>Complete genome sequence of Corynebacterium casei LMG S-19264T (=DSM 44701T), isolated from a smear-ripened cheese.</title>
        <authorList>
            <consortium name="US DOE Joint Genome Institute (JGI-PGF)"/>
            <person name="Walter F."/>
            <person name="Albersmeier A."/>
            <person name="Kalinowski J."/>
            <person name="Ruckert C."/>
        </authorList>
    </citation>
    <scope>NUCLEOTIDE SEQUENCE</scope>
    <source>
        <strain evidence="1">KCTC 32296</strain>
    </source>
</reference>
<comment type="caution">
    <text evidence="1">The sequence shown here is derived from an EMBL/GenBank/DDBJ whole genome shotgun (WGS) entry which is preliminary data.</text>
</comment>
<dbReference type="Proteomes" id="UP000662572">
    <property type="component" value="Unassembled WGS sequence"/>
</dbReference>
<dbReference type="AlphaFoldDB" id="A0A918PTQ2"/>
<name>A0A918PTQ2_9CAUL</name>
<dbReference type="RefSeq" id="WP_189484605.1">
    <property type="nucleotide sequence ID" value="NZ_BMZB01000001.1"/>
</dbReference>
<organism evidence="1 2">
    <name type="scientific">Asticcacaulis endophyticus</name>
    <dbReference type="NCBI Taxonomy" id="1395890"/>
    <lineage>
        <taxon>Bacteria</taxon>
        <taxon>Pseudomonadati</taxon>
        <taxon>Pseudomonadota</taxon>
        <taxon>Alphaproteobacteria</taxon>
        <taxon>Caulobacterales</taxon>
        <taxon>Caulobacteraceae</taxon>
        <taxon>Asticcacaulis</taxon>
    </lineage>
</organism>
<reference evidence="1" key="2">
    <citation type="submission" date="2020-09" db="EMBL/GenBank/DDBJ databases">
        <authorList>
            <person name="Sun Q."/>
            <person name="Kim S."/>
        </authorList>
    </citation>
    <scope>NUCLEOTIDE SEQUENCE</scope>
    <source>
        <strain evidence="1">KCTC 32296</strain>
    </source>
</reference>